<keyword evidence="16" id="KW-0812">Transmembrane</keyword>
<feature type="domain" description="Peptidase S11 D-Ala-D-Ala carboxypeptidase A C-terminal" evidence="17">
    <location>
        <begin position="363"/>
        <end position="465"/>
    </location>
</feature>
<evidence type="ECO:0000313" key="19">
    <source>
        <dbReference type="Proteomes" id="UP000295285"/>
    </source>
</evidence>
<dbReference type="GO" id="GO:0009252">
    <property type="term" value="P:peptidoglycan biosynthetic process"/>
    <property type="evidence" value="ECO:0007669"/>
    <property type="project" value="UniProtKB-UniPathway"/>
</dbReference>
<keyword evidence="16" id="KW-0472">Membrane</keyword>
<dbReference type="Pfam" id="PF00768">
    <property type="entry name" value="Peptidase_S11"/>
    <property type="match status" value="1"/>
</dbReference>
<dbReference type="EMBL" id="SMDG01000027">
    <property type="protein sequence ID" value="TCW46769.1"/>
    <property type="molecule type" value="Genomic_DNA"/>
</dbReference>
<keyword evidence="8" id="KW-0378">Hydrolase</keyword>
<dbReference type="InterPro" id="IPR015956">
    <property type="entry name" value="Peniciliin-bd_prot_C_sf"/>
</dbReference>
<feature type="active site" evidence="13">
    <location>
        <position position="188"/>
    </location>
</feature>
<dbReference type="SUPFAM" id="SSF56601">
    <property type="entry name" value="beta-lactamase/transpeptidase-like"/>
    <property type="match status" value="1"/>
</dbReference>
<dbReference type="PANTHER" id="PTHR21581:SF11">
    <property type="entry name" value="D-ALANYL-D-ALANINE CARBOXYPEPTIDASE DACA"/>
    <property type="match status" value="1"/>
</dbReference>
<keyword evidence="16" id="KW-1133">Transmembrane helix</keyword>
<evidence type="ECO:0000256" key="6">
    <source>
        <dbReference type="ARBA" id="ARBA00022670"/>
    </source>
</evidence>
<comment type="caution">
    <text evidence="18">The sequence shown here is derived from an EMBL/GenBank/DDBJ whole genome shotgun (WGS) entry which is preliminary data.</text>
</comment>
<evidence type="ECO:0000259" key="17">
    <source>
        <dbReference type="SMART" id="SM00936"/>
    </source>
</evidence>
<keyword evidence="10" id="KW-0573">Peptidoglycan synthesis</keyword>
<evidence type="ECO:0000256" key="4">
    <source>
        <dbReference type="ARBA" id="ARBA00012448"/>
    </source>
</evidence>
<proteinExistence type="inferred from homology"/>
<dbReference type="GO" id="GO:0006508">
    <property type="term" value="P:proteolysis"/>
    <property type="evidence" value="ECO:0007669"/>
    <property type="project" value="UniProtKB-KW"/>
</dbReference>
<dbReference type="SMART" id="SM00936">
    <property type="entry name" value="PBP5_C"/>
    <property type="match status" value="1"/>
</dbReference>
<comment type="function">
    <text evidence="1">Removes C-terminal D-alanyl residues from sugar-peptide cell wall precursors.</text>
</comment>
<keyword evidence="7" id="KW-0732">Signal</keyword>
<keyword evidence="6" id="KW-0645">Protease</keyword>
<accession>A0A4R4B0G2</accession>
<comment type="similarity">
    <text evidence="3 15">Belongs to the peptidase S11 family.</text>
</comment>
<name>A0A4R4B0G2_BACTU</name>
<comment type="catalytic activity">
    <reaction evidence="12">
        <text>Preferential cleavage: (Ac)2-L-Lys-D-Ala-|-D-Ala. Also transpeptidation of peptidyl-alanyl moieties that are N-acyl substituents of D-alanine.</text>
        <dbReference type="EC" id="3.4.16.4"/>
    </reaction>
</comment>
<keyword evidence="11" id="KW-0961">Cell wall biogenesis/degradation</keyword>
<dbReference type="PRINTS" id="PR00725">
    <property type="entry name" value="DADACBPTASE1"/>
</dbReference>
<evidence type="ECO:0000256" key="2">
    <source>
        <dbReference type="ARBA" id="ARBA00004752"/>
    </source>
</evidence>
<dbReference type="InterPro" id="IPR012907">
    <property type="entry name" value="Peptidase_S11_C"/>
</dbReference>
<evidence type="ECO:0000256" key="12">
    <source>
        <dbReference type="ARBA" id="ARBA00034000"/>
    </source>
</evidence>
<dbReference type="SUPFAM" id="SSF69189">
    <property type="entry name" value="Penicillin-binding protein associated domain"/>
    <property type="match status" value="1"/>
</dbReference>
<dbReference type="GO" id="GO:0009002">
    <property type="term" value="F:serine-type D-Ala-D-Ala carboxypeptidase activity"/>
    <property type="evidence" value="ECO:0007669"/>
    <property type="project" value="UniProtKB-EC"/>
</dbReference>
<feature type="active site" description="Proton acceptor" evidence="13">
    <location>
        <position position="127"/>
    </location>
</feature>
<evidence type="ECO:0000256" key="16">
    <source>
        <dbReference type="SAM" id="Phobius"/>
    </source>
</evidence>
<keyword evidence="9" id="KW-0133">Cell shape</keyword>
<gene>
    <name evidence="18" type="ORF">EC910_1271</name>
</gene>
<evidence type="ECO:0000256" key="13">
    <source>
        <dbReference type="PIRSR" id="PIRSR618044-1"/>
    </source>
</evidence>
<comment type="pathway">
    <text evidence="2">Cell wall biogenesis; peptidoglycan biosynthesis.</text>
</comment>
<feature type="transmembrane region" description="Helical" evidence="16">
    <location>
        <begin position="65"/>
        <end position="87"/>
    </location>
</feature>
<dbReference type="Gene3D" id="2.60.410.10">
    <property type="entry name" value="D-Ala-D-Ala carboxypeptidase, C-terminal domain"/>
    <property type="match status" value="1"/>
</dbReference>
<dbReference type="GO" id="GO:0071555">
    <property type="term" value="P:cell wall organization"/>
    <property type="evidence" value="ECO:0007669"/>
    <property type="project" value="UniProtKB-KW"/>
</dbReference>
<dbReference type="InterPro" id="IPR037167">
    <property type="entry name" value="Peptidase_S11_C_sf"/>
</dbReference>
<dbReference type="Pfam" id="PF07943">
    <property type="entry name" value="PBP5_C"/>
    <property type="match status" value="1"/>
</dbReference>
<dbReference type="GO" id="GO:0008360">
    <property type="term" value="P:regulation of cell shape"/>
    <property type="evidence" value="ECO:0007669"/>
    <property type="project" value="UniProtKB-KW"/>
</dbReference>
<keyword evidence="5 18" id="KW-0121">Carboxypeptidase</keyword>
<dbReference type="FunFam" id="3.40.710.10:FF:000025">
    <property type="entry name" value="D-alanyl-D-alanine carboxypeptidase DacA"/>
    <property type="match status" value="1"/>
</dbReference>
<evidence type="ECO:0000256" key="1">
    <source>
        <dbReference type="ARBA" id="ARBA00003217"/>
    </source>
</evidence>
<dbReference type="AlphaFoldDB" id="A0A4R4B0G2"/>
<evidence type="ECO:0000256" key="11">
    <source>
        <dbReference type="ARBA" id="ARBA00023316"/>
    </source>
</evidence>
<dbReference type="InterPro" id="IPR012338">
    <property type="entry name" value="Beta-lactam/transpept-like"/>
</dbReference>
<organism evidence="18 19">
    <name type="scientific">Bacillus thuringiensis</name>
    <dbReference type="NCBI Taxonomy" id="1428"/>
    <lineage>
        <taxon>Bacteria</taxon>
        <taxon>Bacillati</taxon>
        <taxon>Bacillota</taxon>
        <taxon>Bacilli</taxon>
        <taxon>Bacillales</taxon>
        <taxon>Bacillaceae</taxon>
        <taxon>Bacillus</taxon>
        <taxon>Bacillus cereus group</taxon>
    </lineage>
</organism>
<reference evidence="18 19" key="1">
    <citation type="submission" date="2019-03" db="EMBL/GenBank/DDBJ databases">
        <title>Above-ground endophytic microbial communities from plants in different locations in the United States.</title>
        <authorList>
            <person name="Frank C."/>
        </authorList>
    </citation>
    <scope>NUCLEOTIDE SEQUENCE [LARGE SCALE GENOMIC DNA]</scope>
    <source>
        <strain evidence="18 19">LP_2_YM</strain>
    </source>
</reference>
<evidence type="ECO:0000256" key="7">
    <source>
        <dbReference type="ARBA" id="ARBA00022729"/>
    </source>
</evidence>
<evidence type="ECO:0000313" key="18">
    <source>
        <dbReference type="EMBL" id="TCW46769.1"/>
    </source>
</evidence>
<dbReference type="InterPro" id="IPR018044">
    <property type="entry name" value="Peptidase_S11"/>
</dbReference>
<feature type="binding site" evidence="14">
    <location>
        <position position="313"/>
    </location>
    <ligand>
        <name>substrate</name>
    </ligand>
</feature>
<dbReference type="InterPro" id="IPR001967">
    <property type="entry name" value="Peptidase_S11_N"/>
</dbReference>
<dbReference type="Gene3D" id="3.40.710.10">
    <property type="entry name" value="DD-peptidase/beta-lactamase superfamily"/>
    <property type="match status" value="1"/>
</dbReference>
<evidence type="ECO:0000256" key="14">
    <source>
        <dbReference type="PIRSR" id="PIRSR618044-2"/>
    </source>
</evidence>
<evidence type="ECO:0000256" key="9">
    <source>
        <dbReference type="ARBA" id="ARBA00022960"/>
    </source>
</evidence>
<evidence type="ECO:0000256" key="8">
    <source>
        <dbReference type="ARBA" id="ARBA00022801"/>
    </source>
</evidence>
<protein>
    <recommendedName>
        <fullName evidence="4">serine-type D-Ala-D-Ala carboxypeptidase</fullName>
        <ecNumber evidence="4">3.4.16.4</ecNumber>
    </recommendedName>
</protein>
<evidence type="ECO:0000256" key="15">
    <source>
        <dbReference type="RuleBase" id="RU004016"/>
    </source>
</evidence>
<sequence length="493" mass="55392">MEYKVLVHIKVSDEMVYMKAILTFYMYIQFEITVYFWGDYVRIKLFLSTKILEVTEVKGMFCKRFISIVTVLTLFCSMVVTIGRAAAETVPAIDVEAGSAILIEANSGKILYQKNADESLAIASMTKMMSEYLVHEAVDKGKLKWDQKVKISEYAHKISQDRSLSNVPLENGGSYTVKELYEAMAIYSANGATIALVEQIAGKEINFVKMMNDKSKEFGMKDYKFVNSTGLTNQDLKGYHLEGTTLDEKNKMSARDCAILAQRLIQDFPKILNTAKIPKKTFQEGGKYPIDMTNFNWMLKGLIKQYEGVDGLKTGTTPEAGDCFTGTVERNGMRLISVVIKAKSHAARFDETKKLYDYGFANFEVKNVYGKDSVVKGHETVRVANAKDKDVVVQTKQAVSLPMPKGNKDIYKKEFKVSNTEQEAPIKEGVTISKMIISPKDNTDSGFLSGKSLQIDLVTKSDVEQANWFTRFMRNIGSFFSGMWDSAVDIIKS</sequence>
<dbReference type="Proteomes" id="UP000295285">
    <property type="component" value="Unassembled WGS sequence"/>
</dbReference>
<evidence type="ECO:0000256" key="3">
    <source>
        <dbReference type="ARBA" id="ARBA00007164"/>
    </source>
</evidence>
<evidence type="ECO:0000256" key="10">
    <source>
        <dbReference type="ARBA" id="ARBA00022984"/>
    </source>
</evidence>
<dbReference type="EC" id="3.4.16.4" evidence="4"/>
<feature type="transmembrane region" description="Helical" evidence="16">
    <location>
        <begin position="20"/>
        <end position="38"/>
    </location>
</feature>
<feature type="active site" description="Acyl-ester intermediate" evidence="13">
    <location>
        <position position="124"/>
    </location>
</feature>
<dbReference type="UniPathway" id="UPA00219"/>
<evidence type="ECO:0000256" key="5">
    <source>
        <dbReference type="ARBA" id="ARBA00022645"/>
    </source>
</evidence>
<dbReference type="PANTHER" id="PTHR21581">
    <property type="entry name" value="D-ALANYL-D-ALANINE CARBOXYPEPTIDASE"/>
    <property type="match status" value="1"/>
</dbReference>